<accession>A0AAV9B6N1</accession>
<dbReference type="InterPro" id="IPR038438">
    <property type="entry name" value="PepN_Ig-like_sf"/>
</dbReference>
<organism evidence="1 2">
    <name type="scientific">Acorus gramineus</name>
    <name type="common">Dwarf sweet flag</name>
    <dbReference type="NCBI Taxonomy" id="55184"/>
    <lineage>
        <taxon>Eukaryota</taxon>
        <taxon>Viridiplantae</taxon>
        <taxon>Streptophyta</taxon>
        <taxon>Embryophyta</taxon>
        <taxon>Tracheophyta</taxon>
        <taxon>Spermatophyta</taxon>
        <taxon>Magnoliopsida</taxon>
        <taxon>Liliopsida</taxon>
        <taxon>Acoraceae</taxon>
        <taxon>Acorus</taxon>
    </lineage>
</organism>
<sequence length="89" mass="10198">MIRPFYFIARKLTYADTLAHPLLHFFFNFHQYFQCQENLPTPGQPVTKSMFIPVAGGLLDSKGKDMPLTSVHHEALLQSVVSNGYIERE</sequence>
<dbReference type="EMBL" id="JAUJYN010000005">
    <property type="protein sequence ID" value="KAK1271744.1"/>
    <property type="molecule type" value="Genomic_DNA"/>
</dbReference>
<evidence type="ECO:0000313" key="1">
    <source>
        <dbReference type="EMBL" id="KAK1271744.1"/>
    </source>
</evidence>
<comment type="caution">
    <text evidence="1">The sequence shown here is derived from an EMBL/GenBank/DDBJ whole genome shotgun (WGS) entry which is preliminary data.</text>
</comment>
<dbReference type="Proteomes" id="UP001179952">
    <property type="component" value="Unassembled WGS sequence"/>
</dbReference>
<reference evidence="1" key="1">
    <citation type="journal article" date="2023" name="Nat. Commun.">
        <title>Diploid and tetraploid genomes of Acorus and the evolution of monocots.</title>
        <authorList>
            <person name="Ma L."/>
            <person name="Liu K.W."/>
            <person name="Li Z."/>
            <person name="Hsiao Y.Y."/>
            <person name="Qi Y."/>
            <person name="Fu T."/>
            <person name="Tang G.D."/>
            <person name="Zhang D."/>
            <person name="Sun W.H."/>
            <person name="Liu D.K."/>
            <person name="Li Y."/>
            <person name="Chen G.Z."/>
            <person name="Liu X.D."/>
            <person name="Liao X.Y."/>
            <person name="Jiang Y.T."/>
            <person name="Yu X."/>
            <person name="Hao Y."/>
            <person name="Huang J."/>
            <person name="Zhao X.W."/>
            <person name="Ke S."/>
            <person name="Chen Y.Y."/>
            <person name="Wu W.L."/>
            <person name="Hsu J.L."/>
            <person name="Lin Y.F."/>
            <person name="Huang M.D."/>
            <person name="Li C.Y."/>
            <person name="Huang L."/>
            <person name="Wang Z.W."/>
            <person name="Zhao X."/>
            <person name="Zhong W.Y."/>
            <person name="Peng D.H."/>
            <person name="Ahmad S."/>
            <person name="Lan S."/>
            <person name="Zhang J.S."/>
            <person name="Tsai W.C."/>
            <person name="Van de Peer Y."/>
            <person name="Liu Z.J."/>
        </authorList>
    </citation>
    <scope>NUCLEOTIDE SEQUENCE</scope>
    <source>
        <strain evidence="1">SCP</strain>
    </source>
</reference>
<dbReference type="AlphaFoldDB" id="A0AAV9B6N1"/>
<name>A0AAV9B6N1_ACOGR</name>
<keyword evidence="2" id="KW-1185">Reference proteome</keyword>
<reference evidence="1" key="2">
    <citation type="submission" date="2023-06" db="EMBL/GenBank/DDBJ databases">
        <authorList>
            <person name="Ma L."/>
            <person name="Liu K.-W."/>
            <person name="Li Z."/>
            <person name="Hsiao Y.-Y."/>
            <person name="Qi Y."/>
            <person name="Fu T."/>
            <person name="Tang G."/>
            <person name="Zhang D."/>
            <person name="Sun W.-H."/>
            <person name="Liu D.-K."/>
            <person name="Li Y."/>
            <person name="Chen G.-Z."/>
            <person name="Liu X.-D."/>
            <person name="Liao X.-Y."/>
            <person name="Jiang Y.-T."/>
            <person name="Yu X."/>
            <person name="Hao Y."/>
            <person name="Huang J."/>
            <person name="Zhao X.-W."/>
            <person name="Ke S."/>
            <person name="Chen Y.-Y."/>
            <person name="Wu W.-L."/>
            <person name="Hsu J.-L."/>
            <person name="Lin Y.-F."/>
            <person name="Huang M.-D."/>
            <person name="Li C.-Y."/>
            <person name="Huang L."/>
            <person name="Wang Z.-W."/>
            <person name="Zhao X."/>
            <person name="Zhong W.-Y."/>
            <person name="Peng D.-H."/>
            <person name="Ahmad S."/>
            <person name="Lan S."/>
            <person name="Zhang J.-S."/>
            <person name="Tsai W.-C."/>
            <person name="Van De Peer Y."/>
            <person name="Liu Z.-J."/>
        </authorList>
    </citation>
    <scope>NUCLEOTIDE SEQUENCE</scope>
    <source>
        <strain evidence="1">SCP</strain>
        <tissue evidence="1">Leaves</tissue>
    </source>
</reference>
<gene>
    <name evidence="1" type="ORF">QJS04_geneDACA016190</name>
</gene>
<dbReference type="Gene3D" id="2.60.40.1840">
    <property type="match status" value="1"/>
</dbReference>
<proteinExistence type="predicted"/>
<evidence type="ECO:0000313" key="2">
    <source>
        <dbReference type="Proteomes" id="UP001179952"/>
    </source>
</evidence>
<protein>
    <submittedName>
        <fullName evidence="1">Uncharacterized protein</fullName>
    </submittedName>
</protein>